<dbReference type="PANTHER" id="PTHR43798">
    <property type="entry name" value="MONOACYLGLYCEROL LIPASE"/>
    <property type="match status" value="1"/>
</dbReference>
<dbReference type="Pfam" id="PF00561">
    <property type="entry name" value="Abhydrolase_1"/>
    <property type="match status" value="1"/>
</dbReference>
<feature type="domain" description="AB hydrolase-1" evidence="3">
    <location>
        <begin position="40"/>
        <end position="298"/>
    </location>
</feature>
<name>A0ABQ3K5V3_9DEIO</name>
<comment type="similarity">
    <text evidence="1">Belongs to the peptidase S33 family.</text>
</comment>
<evidence type="ECO:0000256" key="1">
    <source>
        <dbReference type="ARBA" id="ARBA00010088"/>
    </source>
</evidence>
<gene>
    <name evidence="4" type="ORF">GCM10017783_16090</name>
</gene>
<evidence type="ECO:0000256" key="2">
    <source>
        <dbReference type="ARBA" id="ARBA00022801"/>
    </source>
</evidence>
<keyword evidence="5" id="KW-1185">Reference proteome</keyword>
<evidence type="ECO:0000313" key="5">
    <source>
        <dbReference type="Proteomes" id="UP000632154"/>
    </source>
</evidence>
<proteinExistence type="inferred from homology"/>
<dbReference type="InterPro" id="IPR050266">
    <property type="entry name" value="AB_hydrolase_sf"/>
</dbReference>
<sequence>MTDLSTDPALEGDTALLNGAELYFSHSSAGPHSAAGGQRPTLVFLHGGPGYNSFSFQELFGERLQAAGWPAVYLDQRGCGRSAPLAETEQGEDTLDLDTLVEDVEALRAHLQLDRIVPLGHGFGALIALEYARRYPQHTARVVAVNPWVHFPQLALTLLAEASALKGQPLNDPAGELRAQTPEGEYPAIGAARVQAAFDLLNARDLLNALHFPDPAARMQLEFVDAEGQLTGRAEVGEALVYQGLWEFEYPAFLQEITRPIFVIAGVHDRSAYPEQTDWLQDLGGADLTVLDTGHYPWLDDEDAFAGALEEALTR</sequence>
<dbReference type="EMBL" id="BNAL01000019">
    <property type="protein sequence ID" value="GHG04286.1"/>
    <property type="molecule type" value="Genomic_DNA"/>
</dbReference>
<dbReference type="PRINTS" id="PR00793">
    <property type="entry name" value="PROAMNOPTASE"/>
</dbReference>
<dbReference type="PANTHER" id="PTHR43798:SF31">
    <property type="entry name" value="AB HYDROLASE SUPERFAMILY PROTEIN YCLE"/>
    <property type="match status" value="1"/>
</dbReference>
<dbReference type="SUPFAM" id="SSF53474">
    <property type="entry name" value="alpha/beta-Hydrolases"/>
    <property type="match status" value="1"/>
</dbReference>
<dbReference type="InterPro" id="IPR002410">
    <property type="entry name" value="Peptidase_S33"/>
</dbReference>
<dbReference type="InterPro" id="IPR000073">
    <property type="entry name" value="AB_hydrolase_1"/>
</dbReference>
<reference evidence="5" key="1">
    <citation type="journal article" date="2019" name="Int. J. Syst. Evol. Microbiol.">
        <title>The Global Catalogue of Microorganisms (GCM) 10K type strain sequencing project: providing services to taxonomists for standard genome sequencing and annotation.</title>
        <authorList>
            <consortium name="The Broad Institute Genomics Platform"/>
            <consortium name="The Broad Institute Genome Sequencing Center for Infectious Disease"/>
            <person name="Wu L."/>
            <person name="Ma J."/>
        </authorList>
    </citation>
    <scope>NUCLEOTIDE SEQUENCE [LARGE SCALE GENOMIC DNA]</scope>
    <source>
        <strain evidence="5">CGMCC 1.18439</strain>
    </source>
</reference>
<evidence type="ECO:0000259" key="3">
    <source>
        <dbReference type="Pfam" id="PF00561"/>
    </source>
</evidence>
<evidence type="ECO:0000313" key="4">
    <source>
        <dbReference type="EMBL" id="GHG04286.1"/>
    </source>
</evidence>
<keyword evidence="2" id="KW-0378">Hydrolase</keyword>
<dbReference type="RefSeq" id="WP_189643178.1">
    <property type="nucleotide sequence ID" value="NZ_BNAL01000019.1"/>
</dbReference>
<protein>
    <submittedName>
        <fullName evidence="4">Proline iminopeptidase</fullName>
    </submittedName>
</protein>
<organism evidence="4 5">
    <name type="scientific">Deinococcus piscis</name>
    <dbReference type="NCBI Taxonomy" id="394230"/>
    <lineage>
        <taxon>Bacteria</taxon>
        <taxon>Thermotogati</taxon>
        <taxon>Deinococcota</taxon>
        <taxon>Deinococci</taxon>
        <taxon>Deinococcales</taxon>
        <taxon>Deinococcaceae</taxon>
        <taxon>Deinococcus</taxon>
    </lineage>
</organism>
<dbReference type="Gene3D" id="3.40.50.1820">
    <property type="entry name" value="alpha/beta hydrolase"/>
    <property type="match status" value="1"/>
</dbReference>
<comment type="caution">
    <text evidence="4">The sequence shown here is derived from an EMBL/GenBank/DDBJ whole genome shotgun (WGS) entry which is preliminary data.</text>
</comment>
<dbReference type="InterPro" id="IPR029058">
    <property type="entry name" value="AB_hydrolase_fold"/>
</dbReference>
<dbReference type="Proteomes" id="UP000632154">
    <property type="component" value="Unassembled WGS sequence"/>
</dbReference>
<accession>A0ABQ3K5V3</accession>